<gene>
    <name evidence="2" type="ORF">RR42_s1672</name>
</gene>
<proteinExistence type="predicted"/>
<evidence type="ECO:0000313" key="2">
    <source>
        <dbReference type="EMBL" id="AJG23260.1"/>
    </source>
</evidence>
<name>A0A0C4YL23_9BURK</name>
<evidence type="ECO:0000256" key="1">
    <source>
        <dbReference type="SAM" id="MobiDB-lite"/>
    </source>
</evidence>
<keyword evidence="3" id="KW-1185">Reference proteome</keyword>
<sequence length="93" mass="9422">MLGTHCLSQDQEIGWRTPPAGSQPGRNARILPEFSPGGSEPHGVFASQSQNASFAWGQGSRRVAHAGAHGAPAIAPSLRPSGGPTGLSAPKAS</sequence>
<organism evidence="2 3">
    <name type="scientific">Cupriavidus basilensis</name>
    <dbReference type="NCBI Taxonomy" id="68895"/>
    <lineage>
        <taxon>Bacteria</taxon>
        <taxon>Pseudomonadati</taxon>
        <taxon>Pseudomonadota</taxon>
        <taxon>Betaproteobacteria</taxon>
        <taxon>Burkholderiales</taxon>
        <taxon>Burkholderiaceae</taxon>
        <taxon>Cupriavidus</taxon>
    </lineage>
</organism>
<feature type="region of interest" description="Disordered" evidence="1">
    <location>
        <begin position="1"/>
        <end position="45"/>
    </location>
</feature>
<reference evidence="2 3" key="1">
    <citation type="journal article" date="2015" name="Genome Announc.">
        <title>Complete Genome Sequence of Cupriavidus basilensis 4G11, Isolated from the Oak Ridge Field Research Center Site.</title>
        <authorList>
            <person name="Ray J."/>
            <person name="Waters R.J."/>
            <person name="Skerker J.M."/>
            <person name="Kuehl J.V."/>
            <person name="Price M.N."/>
            <person name="Huang J."/>
            <person name="Chakraborty R."/>
            <person name="Arkin A.P."/>
            <person name="Deutschbauer A."/>
        </authorList>
    </citation>
    <scope>NUCLEOTIDE SEQUENCE [LARGE SCALE GENOMIC DNA]</scope>
    <source>
        <strain evidence="2">4G11</strain>
    </source>
</reference>
<dbReference type="AlphaFoldDB" id="A0A0C4YL23"/>
<feature type="compositionally biased region" description="Polar residues" evidence="1">
    <location>
        <begin position="1"/>
        <end position="11"/>
    </location>
</feature>
<dbReference type="Proteomes" id="UP000031843">
    <property type="component" value="Chromosome secondary"/>
</dbReference>
<dbReference type="EMBL" id="CP010537">
    <property type="protein sequence ID" value="AJG23260.1"/>
    <property type="molecule type" value="Genomic_DNA"/>
</dbReference>
<evidence type="ECO:0000313" key="3">
    <source>
        <dbReference type="Proteomes" id="UP000031843"/>
    </source>
</evidence>
<protein>
    <submittedName>
        <fullName evidence="2">Uncharacterized protein</fullName>
    </submittedName>
</protein>
<feature type="region of interest" description="Disordered" evidence="1">
    <location>
        <begin position="63"/>
        <end position="93"/>
    </location>
</feature>
<dbReference type="KEGG" id="cbw:RR42_s1672"/>
<accession>A0A0C4YL23</accession>
<feature type="compositionally biased region" description="Low complexity" evidence="1">
    <location>
        <begin position="65"/>
        <end position="76"/>
    </location>
</feature>